<evidence type="ECO:0000313" key="2">
    <source>
        <dbReference type="EMBL" id="CAI9757071.1"/>
    </source>
</evidence>
<evidence type="ECO:0000313" key="3">
    <source>
        <dbReference type="Proteomes" id="UP000834106"/>
    </source>
</evidence>
<proteinExistence type="predicted"/>
<name>A0AAD1YVR7_9LAMI</name>
<keyword evidence="3" id="KW-1185">Reference proteome</keyword>
<protein>
    <recommendedName>
        <fullName evidence="1">DJ-1/PfpI domain-containing protein</fullName>
    </recommendedName>
</protein>
<evidence type="ECO:0000259" key="1">
    <source>
        <dbReference type="Pfam" id="PF01965"/>
    </source>
</evidence>
<dbReference type="EMBL" id="OU503037">
    <property type="protein sequence ID" value="CAI9757071.1"/>
    <property type="molecule type" value="Genomic_DNA"/>
</dbReference>
<dbReference type="InterPro" id="IPR050325">
    <property type="entry name" value="Prot/Nucl_acid_deglycase"/>
</dbReference>
<reference evidence="2" key="1">
    <citation type="submission" date="2023-05" db="EMBL/GenBank/DDBJ databases">
        <authorList>
            <person name="Huff M."/>
        </authorList>
    </citation>
    <scope>NUCLEOTIDE SEQUENCE</scope>
</reference>
<dbReference type="Pfam" id="PF01965">
    <property type="entry name" value="DJ-1_PfpI"/>
    <property type="match status" value="1"/>
</dbReference>
<dbReference type="PANTHER" id="PTHR48094:SF12">
    <property type="entry name" value="PARKINSON DISEASE PROTEIN 7 HOMOLOG"/>
    <property type="match status" value="1"/>
</dbReference>
<dbReference type="InterPro" id="IPR029062">
    <property type="entry name" value="Class_I_gatase-like"/>
</dbReference>
<sequence length="203" mass="22120">MESTAALSRSHQLYREHQHQIARDELPIADVCNKFKRRSTTNEKVTERREKEEEIQCILWSKIERFSISVMASAAKKVLVPVANGTEPLEAVITIDVLRRAGADVTVASVEKQLCVDACHGVKIVGDALISDCADTAYDLISLPRSGVHRGQSGVGVRARADGLLIVSQCSPLIRSGEVVVMCDCGGCSNNGGFGDAWLWLDR</sequence>
<feature type="domain" description="DJ-1/PfpI" evidence="1">
    <location>
        <begin position="76"/>
        <end position="144"/>
    </location>
</feature>
<organism evidence="2 3">
    <name type="scientific">Fraxinus pennsylvanica</name>
    <dbReference type="NCBI Taxonomy" id="56036"/>
    <lineage>
        <taxon>Eukaryota</taxon>
        <taxon>Viridiplantae</taxon>
        <taxon>Streptophyta</taxon>
        <taxon>Embryophyta</taxon>
        <taxon>Tracheophyta</taxon>
        <taxon>Spermatophyta</taxon>
        <taxon>Magnoliopsida</taxon>
        <taxon>eudicotyledons</taxon>
        <taxon>Gunneridae</taxon>
        <taxon>Pentapetalae</taxon>
        <taxon>asterids</taxon>
        <taxon>lamiids</taxon>
        <taxon>Lamiales</taxon>
        <taxon>Oleaceae</taxon>
        <taxon>Oleeae</taxon>
        <taxon>Fraxinus</taxon>
    </lineage>
</organism>
<dbReference type="InterPro" id="IPR002818">
    <property type="entry name" value="DJ-1/PfpI"/>
</dbReference>
<gene>
    <name evidence="2" type="ORF">FPE_LOCUS4501</name>
</gene>
<dbReference type="PANTHER" id="PTHR48094">
    <property type="entry name" value="PROTEIN/NUCLEIC ACID DEGLYCASE DJ-1-RELATED"/>
    <property type="match status" value="1"/>
</dbReference>
<dbReference type="GO" id="GO:0005737">
    <property type="term" value="C:cytoplasm"/>
    <property type="evidence" value="ECO:0007669"/>
    <property type="project" value="TreeGrafter"/>
</dbReference>
<dbReference type="AlphaFoldDB" id="A0AAD1YVR7"/>
<dbReference type="Proteomes" id="UP000834106">
    <property type="component" value="Chromosome 2"/>
</dbReference>
<dbReference type="GO" id="GO:1903189">
    <property type="term" value="P:glyoxal metabolic process"/>
    <property type="evidence" value="ECO:0007669"/>
    <property type="project" value="TreeGrafter"/>
</dbReference>
<accession>A0AAD1YVR7</accession>
<dbReference type="Gene3D" id="3.40.50.880">
    <property type="match status" value="1"/>
</dbReference>
<dbReference type="SUPFAM" id="SSF52317">
    <property type="entry name" value="Class I glutamine amidotransferase-like"/>
    <property type="match status" value="1"/>
</dbReference>